<dbReference type="Proteomes" id="UP000030533">
    <property type="component" value="Unassembled WGS sequence"/>
</dbReference>
<keyword evidence="1 3" id="KW-0808">Transferase</keyword>
<dbReference type="PANTHER" id="PTHR12788">
    <property type="entry name" value="PROTEIN-TYROSINE SULFOTRANSFERASE 2"/>
    <property type="match status" value="1"/>
</dbReference>
<dbReference type="GO" id="GO:0008476">
    <property type="term" value="F:protein-tyrosine sulfotransferase activity"/>
    <property type="evidence" value="ECO:0007669"/>
    <property type="project" value="InterPro"/>
</dbReference>
<feature type="repeat" description="TPR" evidence="2">
    <location>
        <begin position="108"/>
        <end position="141"/>
    </location>
</feature>
<feature type="repeat" description="TPR" evidence="2">
    <location>
        <begin position="216"/>
        <end position="249"/>
    </location>
</feature>
<evidence type="ECO:0000313" key="4">
    <source>
        <dbReference type="Proteomes" id="UP000030533"/>
    </source>
</evidence>
<dbReference type="AlphaFoldDB" id="A0A0A2ADT2"/>
<dbReference type="Gene3D" id="1.25.40.10">
    <property type="entry name" value="Tetratricopeptide repeat domain"/>
    <property type="match status" value="1"/>
</dbReference>
<evidence type="ECO:0000256" key="2">
    <source>
        <dbReference type="PROSITE-ProRule" id="PRU00339"/>
    </source>
</evidence>
<organism evidence="3 4">
    <name type="scientific">Prochlorococcus marinus str. MIT 9314</name>
    <dbReference type="NCBI Taxonomy" id="167548"/>
    <lineage>
        <taxon>Bacteria</taxon>
        <taxon>Bacillati</taxon>
        <taxon>Cyanobacteriota</taxon>
        <taxon>Cyanophyceae</taxon>
        <taxon>Synechococcales</taxon>
        <taxon>Prochlorococcaceae</taxon>
        <taxon>Prochlorococcus</taxon>
    </lineage>
</organism>
<feature type="repeat" description="TPR" evidence="2">
    <location>
        <begin position="74"/>
        <end position="107"/>
    </location>
</feature>
<dbReference type="SUPFAM" id="SSF48452">
    <property type="entry name" value="TPR-like"/>
    <property type="match status" value="1"/>
</dbReference>
<keyword evidence="2" id="KW-0802">TPR repeat</keyword>
<comment type="caution">
    <text evidence="3">The sequence shown here is derived from an EMBL/GenBank/DDBJ whole genome shotgun (WGS) entry which is preliminary data.</text>
</comment>
<evidence type="ECO:0000256" key="1">
    <source>
        <dbReference type="ARBA" id="ARBA00022679"/>
    </source>
</evidence>
<dbReference type="Pfam" id="PF13181">
    <property type="entry name" value="TPR_8"/>
    <property type="match status" value="1"/>
</dbReference>
<proteinExistence type="predicted"/>
<dbReference type="EMBL" id="JNAO01000016">
    <property type="protein sequence ID" value="KGF99760.1"/>
    <property type="molecule type" value="Genomic_DNA"/>
</dbReference>
<evidence type="ECO:0000313" key="3">
    <source>
        <dbReference type="EMBL" id="KGF99760.1"/>
    </source>
</evidence>
<dbReference type="InterPro" id="IPR019734">
    <property type="entry name" value="TPR_rpt"/>
</dbReference>
<dbReference type="STRING" id="167548.EU98_2025"/>
<dbReference type="PANTHER" id="PTHR12788:SF10">
    <property type="entry name" value="PROTEIN-TYROSINE SULFOTRANSFERASE"/>
    <property type="match status" value="1"/>
</dbReference>
<accession>A0A0A2ADT2</accession>
<reference evidence="4" key="1">
    <citation type="journal article" date="2014" name="Sci. Data">
        <title>Genomes of diverse isolates of the marine cyanobacterium Prochlorococcus.</title>
        <authorList>
            <person name="Biller S."/>
            <person name="Berube P."/>
            <person name="Thompson J."/>
            <person name="Kelly L."/>
            <person name="Roggensack S."/>
            <person name="Awad L."/>
            <person name="Roache-Johnson K."/>
            <person name="Ding H."/>
            <person name="Giovannoni S.J."/>
            <person name="Moore L.R."/>
            <person name="Chisholm S.W."/>
        </authorList>
    </citation>
    <scope>NUCLEOTIDE SEQUENCE [LARGE SCALE GENOMIC DNA]</scope>
    <source>
        <strain evidence="4">MIT 9314</strain>
    </source>
</reference>
<dbReference type="Pfam" id="PF14559">
    <property type="entry name" value="TPR_19"/>
    <property type="match status" value="1"/>
</dbReference>
<dbReference type="InterPro" id="IPR027417">
    <property type="entry name" value="P-loop_NTPase"/>
</dbReference>
<dbReference type="InterPro" id="IPR026634">
    <property type="entry name" value="TPST-like"/>
</dbReference>
<protein>
    <submittedName>
        <fullName evidence="3">Sulfotransferase:TPR repeat</fullName>
    </submittedName>
</protein>
<dbReference type="InterPro" id="IPR011990">
    <property type="entry name" value="TPR-like_helical_dom_sf"/>
</dbReference>
<gene>
    <name evidence="3" type="ORF">EU98_2025</name>
</gene>
<dbReference type="SMART" id="SM00028">
    <property type="entry name" value="TPR"/>
    <property type="match status" value="5"/>
</dbReference>
<name>A0A0A2ADT2_PROMR</name>
<dbReference type="SUPFAM" id="SSF52540">
    <property type="entry name" value="P-loop containing nucleoside triphosphate hydrolases"/>
    <property type="match status" value="1"/>
</dbReference>
<sequence>MKNIDLYKKIEEAKLNLKAGNPFEANKIFQELLKTNNDSFELLYEYGLFCKHLKNYNLAKRVFLTLIKKFPSSINSYILLAEMLRMETKFNDAEKVLQKALKINPNHGDLLYNLALLYFALRNFDNALIYIDEAIKLSRNNYIYQLLKSEIYINNFNIDEALNILKDLKNNNKVQLDDNKEIRIYLALANAYIKKREYEEGENVLLNLIKKHKRLELAYLNLSILYRDKNQLSKSIEILKKGINLSPNFMPFYTNLACFYRNSGQLKLAIETNLFILSRNKFDFNSYYELSGIYDFKNHKNELNFLLSTKLENLNSSSKIYATFAISNLLHKKGEYIESAKNLKIANDESLRYKKSDANIKIKHTEFYRSLKIENLKNKYYKNSCKYIFIVGMPRSGSTLLENILSLNPEVTDMGEVSFLEESIKGIKDFDDVFDLYEKKVINQFKSSLIYTDKYLFNYMFCPIISNFFPDAKIINCVRNPLDNILSIYRANFLNQPFSFSLHDISNLYLNYFETMEEYKTKYSANIYDYNYEELINNPNKIIPELINWLQWDWNEKYLSPHKNKRNVFTASSAQIREKFYSSSIGIWREYKDLLEPAIEIIKTNKILRDKILY</sequence>
<dbReference type="Pfam" id="PF13469">
    <property type="entry name" value="Sulfotransfer_3"/>
    <property type="match status" value="2"/>
</dbReference>
<dbReference type="PROSITE" id="PS50005">
    <property type="entry name" value="TPR"/>
    <property type="match status" value="3"/>
</dbReference>
<dbReference type="eggNOG" id="COG0457">
    <property type="taxonomic scope" value="Bacteria"/>
</dbReference>
<dbReference type="Gene3D" id="3.40.50.300">
    <property type="entry name" value="P-loop containing nucleotide triphosphate hydrolases"/>
    <property type="match status" value="1"/>
</dbReference>